<feature type="coiled-coil region" evidence="1">
    <location>
        <begin position="87"/>
        <end position="122"/>
    </location>
</feature>
<evidence type="ECO:0000256" key="1">
    <source>
        <dbReference type="SAM" id="Coils"/>
    </source>
</evidence>
<evidence type="ECO:0000313" key="3">
    <source>
        <dbReference type="EMBL" id="RKQ92370.1"/>
    </source>
</evidence>
<reference evidence="3 4" key="1">
    <citation type="submission" date="2018-10" db="EMBL/GenBank/DDBJ databases">
        <title>Genomic Encyclopedia of Archaeal and Bacterial Type Strains, Phase II (KMG-II): from individual species to whole genera.</title>
        <authorList>
            <person name="Goeker M."/>
        </authorList>
    </citation>
    <scope>NUCLEOTIDE SEQUENCE [LARGE SCALE GENOMIC DNA]</scope>
    <source>
        <strain evidence="3 4">DSM 14954</strain>
    </source>
</reference>
<dbReference type="AlphaFoldDB" id="A0A660LEN0"/>
<keyword evidence="2" id="KW-0472">Membrane</keyword>
<dbReference type="EMBL" id="RBIL01000001">
    <property type="protein sequence ID" value="RKQ92370.1"/>
    <property type="molecule type" value="Genomic_DNA"/>
</dbReference>
<organism evidence="3 4">
    <name type="scientific">Solirubrobacter pauli</name>
    <dbReference type="NCBI Taxonomy" id="166793"/>
    <lineage>
        <taxon>Bacteria</taxon>
        <taxon>Bacillati</taxon>
        <taxon>Actinomycetota</taxon>
        <taxon>Thermoleophilia</taxon>
        <taxon>Solirubrobacterales</taxon>
        <taxon>Solirubrobacteraceae</taxon>
        <taxon>Solirubrobacter</taxon>
    </lineage>
</organism>
<gene>
    <name evidence="3" type="ORF">C8N24_2216</name>
</gene>
<keyword evidence="2" id="KW-0812">Transmembrane</keyword>
<accession>A0A660LEN0</accession>
<keyword evidence="1" id="KW-0175">Coiled coil</keyword>
<dbReference type="RefSeq" id="WP_121250070.1">
    <property type="nucleotide sequence ID" value="NZ_RBIL01000001.1"/>
</dbReference>
<keyword evidence="4" id="KW-1185">Reference proteome</keyword>
<keyword evidence="2" id="KW-1133">Transmembrane helix</keyword>
<evidence type="ECO:0000256" key="2">
    <source>
        <dbReference type="SAM" id="Phobius"/>
    </source>
</evidence>
<protein>
    <submittedName>
        <fullName evidence="3">Uncharacterized protein</fullName>
    </submittedName>
</protein>
<comment type="caution">
    <text evidence="3">The sequence shown here is derived from an EMBL/GenBank/DDBJ whole genome shotgun (WGS) entry which is preliminary data.</text>
</comment>
<feature type="transmembrane region" description="Helical" evidence="2">
    <location>
        <begin position="34"/>
        <end position="52"/>
    </location>
</feature>
<sequence>MSDKKDKKGKKADKPEALVTLSQHPRAKAGIRRARTRAAFLSFLLVLILNLVGDQDPFDAVWRALLAGIVVNIVVWRCAIIAWRHIVLNELKQVEEHRLEQRRLQQERLEQMAAERAEQQAAS</sequence>
<name>A0A660LEN0_9ACTN</name>
<proteinExistence type="predicted"/>
<dbReference type="OrthoDB" id="9931596at2"/>
<feature type="transmembrane region" description="Helical" evidence="2">
    <location>
        <begin position="64"/>
        <end position="83"/>
    </location>
</feature>
<dbReference type="Proteomes" id="UP000278962">
    <property type="component" value="Unassembled WGS sequence"/>
</dbReference>
<evidence type="ECO:0000313" key="4">
    <source>
        <dbReference type="Proteomes" id="UP000278962"/>
    </source>
</evidence>